<feature type="binding site" evidence="7">
    <location>
        <position position="192"/>
    </location>
    <ligand>
        <name>Zn(2+)</name>
        <dbReference type="ChEBI" id="CHEBI:29105"/>
        <label>1</label>
    </ligand>
</feature>
<feature type="binding site" evidence="8">
    <location>
        <position position="288"/>
    </location>
    <ligand>
        <name>allantoate</name>
        <dbReference type="ChEBI" id="CHEBI:17536"/>
    </ligand>
</feature>
<name>A0AA37SVE4_9ALTE</name>
<dbReference type="PANTHER" id="PTHR32494">
    <property type="entry name" value="ALLANTOATE DEIMINASE-RELATED"/>
    <property type="match status" value="1"/>
</dbReference>
<sequence length="419" mass="45942">MTHYAELAQRVMDYCDDLGKISQSIDYIDRRYLSQEHRLANDLSAQWARNAGMQSWQDTAGNFWARYPCDDIDAPRFLIGSHLDTVPNGGKYDGMLGVVLPLVFLQYCHQQNIKFPFHIDVIGFGDEEGTRFGSTLLGSRALTGKWQAEWAELRDVHNVKLAQALQTFGLSFDNVKNAELSPHNILGYFEIHIEQGPVLEANDLPVGIVNAIAGARRFKFSLAGCAGHAGTVPMQLRQDTLVAASEMILDIENQATDAGLVATVGKLDNSPNGVNVISGNTTFSLDIRSDDDALRDIVVNQILCKCQEIGKRRGITVTYEETHSAPAVTCDPRLQKTLENAIVSQGISPMTLFSGAGHDAMAMAELCPVAMLFTRCEKGISHNPKEAIDVNDVATTLGVFDDFMQQLSANSYTNTPEVA</sequence>
<dbReference type="GO" id="GO:0046872">
    <property type="term" value="F:metal ion binding"/>
    <property type="evidence" value="ECO:0007669"/>
    <property type="project" value="UniProtKB-KW"/>
</dbReference>
<accession>A0AA37SVE4</accession>
<dbReference type="PIRSF" id="PIRSF001235">
    <property type="entry name" value="Amidase_carbamoylase"/>
    <property type="match status" value="1"/>
</dbReference>
<feature type="binding site" evidence="8">
    <location>
        <position position="275"/>
    </location>
    <ligand>
        <name>allantoate</name>
        <dbReference type="ChEBI" id="CHEBI:17536"/>
    </ligand>
</feature>
<dbReference type="GO" id="GO:0016813">
    <property type="term" value="F:hydrolase activity, acting on carbon-nitrogen (but not peptide) bonds, in linear amidines"/>
    <property type="evidence" value="ECO:0007669"/>
    <property type="project" value="InterPro"/>
</dbReference>
<evidence type="ECO:0000256" key="7">
    <source>
        <dbReference type="PIRSR" id="PIRSR001235-1"/>
    </source>
</evidence>
<dbReference type="AlphaFoldDB" id="A0AA37SVE4"/>
<dbReference type="RefSeq" id="WP_284216158.1">
    <property type="nucleotide sequence ID" value="NZ_BSOT01000005.1"/>
</dbReference>
<keyword evidence="10" id="KW-1185">Reference proteome</keyword>
<feature type="binding site" evidence="7">
    <location>
        <position position="82"/>
    </location>
    <ligand>
        <name>Zn(2+)</name>
        <dbReference type="ChEBI" id="CHEBI:29105"/>
        <label>1</label>
    </ligand>
</feature>
<comment type="cofactor">
    <cofactor evidence="1">
        <name>Mn(2+)</name>
        <dbReference type="ChEBI" id="CHEBI:29035"/>
    </cofactor>
</comment>
<comment type="subunit">
    <text evidence="3">Homodimer.</text>
</comment>
<dbReference type="Gene3D" id="3.40.630.10">
    <property type="entry name" value="Zn peptidases"/>
    <property type="match status" value="1"/>
</dbReference>
<evidence type="ECO:0000256" key="4">
    <source>
        <dbReference type="ARBA" id="ARBA00022723"/>
    </source>
</evidence>
<evidence type="ECO:0000256" key="2">
    <source>
        <dbReference type="ARBA" id="ARBA00006153"/>
    </source>
</evidence>
<dbReference type="Gene3D" id="3.30.70.360">
    <property type="match status" value="1"/>
</dbReference>
<keyword evidence="7" id="KW-0862">Zinc</keyword>
<comment type="cofactor">
    <cofactor evidence="7">
        <name>Zn(2+)</name>
        <dbReference type="ChEBI" id="CHEBI:29105"/>
    </cofactor>
    <text evidence="7">Binds 2 Zn(2+) ions per subunit.</text>
</comment>
<evidence type="ECO:0000256" key="8">
    <source>
        <dbReference type="PIRSR" id="PIRSR001235-2"/>
    </source>
</evidence>
<feature type="binding site" evidence="7">
    <location>
        <position position="93"/>
    </location>
    <ligand>
        <name>Zn(2+)</name>
        <dbReference type="ChEBI" id="CHEBI:29105"/>
        <label>2</label>
    </ligand>
</feature>
<evidence type="ECO:0000256" key="5">
    <source>
        <dbReference type="ARBA" id="ARBA00022801"/>
    </source>
</evidence>
<dbReference type="PANTHER" id="PTHR32494:SF19">
    <property type="entry name" value="ALLANTOATE DEIMINASE-RELATED"/>
    <property type="match status" value="1"/>
</dbReference>
<dbReference type="Pfam" id="PF01546">
    <property type="entry name" value="Peptidase_M20"/>
    <property type="match status" value="1"/>
</dbReference>
<evidence type="ECO:0000313" key="9">
    <source>
        <dbReference type="EMBL" id="GLR69847.1"/>
    </source>
</evidence>
<dbReference type="InterPro" id="IPR036264">
    <property type="entry name" value="Bact_exopeptidase_dim_dom"/>
</dbReference>
<feature type="binding site" evidence="7">
    <location>
        <position position="93"/>
    </location>
    <ligand>
        <name>Zn(2+)</name>
        <dbReference type="ChEBI" id="CHEBI:29105"/>
        <label>1</label>
    </ligand>
</feature>
<comment type="caution">
    <text evidence="9">The sequence shown here is derived from an EMBL/GenBank/DDBJ whole genome shotgun (WGS) entry which is preliminary data.</text>
</comment>
<keyword evidence="5 9" id="KW-0378">Hydrolase</keyword>
<keyword evidence="4 7" id="KW-0479">Metal-binding</keyword>
<dbReference type="EMBL" id="BSOT01000005">
    <property type="protein sequence ID" value="GLR69847.1"/>
    <property type="molecule type" value="Genomic_DNA"/>
</dbReference>
<dbReference type="NCBIfam" id="TIGR01879">
    <property type="entry name" value="hydantase"/>
    <property type="match status" value="1"/>
</dbReference>
<evidence type="ECO:0000256" key="3">
    <source>
        <dbReference type="ARBA" id="ARBA00011738"/>
    </source>
</evidence>
<reference evidence="9" key="2">
    <citation type="submission" date="2023-01" db="EMBL/GenBank/DDBJ databases">
        <title>Draft genome sequence of Agaribacter marinus strain NBRC 110023.</title>
        <authorList>
            <person name="Sun Q."/>
            <person name="Mori K."/>
        </authorList>
    </citation>
    <scope>NUCLEOTIDE SEQUENCE</scope>
    <source>
        <strain evidence="9">NBRC 110023</strain>
    </source>
</reference>
<evidence type="ECO:0000256" key="1">
    <source>
        <dbReference type="ARBA" id="ARBA00001936"/>
    </source>
</evidence>
<proteinExistence type="inferred from homology"/>
<dbReference type="InterPro" id="IPR010158">
    <property type="entry name" value="Amidase_Cbmase"/>
</dbReference>
<evidence type="ECO:0000313" key="10">
    <source>
        <dbReference type="Proteomes" id="UP001156601"/>
    </source>
</evidence>
<dbReference type="SUPFAM" id="SSF53187">
    <property type="entry name" value="Zn-dependent exopeptidases"/>
    <property type="match status" value="1"/>
</dbReference>
<keyword evidence="6" id="KW-0464">Manganese</keyword>
<gene>
    <name evidence="9" type="ORF">GCM10007852_07550</name>
</gene>
<comment type="similarity">
    <text evidence="2">Belongs to the peptidase M20 family.</text>
</comment>
<protein>
    <submittedName>
        <fullName evidence="9">Zn-dependent hydrolase</fullName>
    </submittedName>
</protein>
<dbReference type="CDD" id="cd03884">
    <property type="entry name" value="M20_bAS"/>
    <property type="match status" value="1"/>
</dbReference>
<reference evidence="9" key="1">
    <citation type="journal article" date="2014" name="Int. J. Syst. Evol. Microbiol.">
        <title>Complete genome sequence of Corynebacterium casei LMG S-19264T (=DSM 44701T), isolated from a smear-ripened cheese.</title>
        <authorList>
            <consortium name="US DOE Joint Genome Institute (JGI-PGF)"/>
            <person name="Walter F."/>
            <person name="Albersmeier A."/>
            <person name="Kalinowski J."/>
            <person name="Ruckert C."/>
        </authorList>
    </citation>
    <scope>NUCLEOTIDE SEQUENCE</scope>
    <source>
        <strain evidence="9">NBRC 110023</strain>
    </source>
</reference>
<evidence type="ECO:0000256" key="6">
    <source>
        <dbReference type="ARBA" id="ARBA00023211"/>
    </source>
</evidence>
<feature type="binding site" evidence="7">
    <location>
        <position position="128"/>
    </location>
    <ligand>
        <name>Zn(2+)</name>
        <dbReference type="ChEBI" id="CHEBI:29105"/>
        <label>2</label>
    </ligand>
</feature>
<dbReference type="InterPro" id="IPR002933">
    <property type="entry name" value="Peptidase_M20"/>
</dbReference>
<dbReference type="Proteomes" id="UP001156601">
    <property type="component" value="Unassembled WGS sequence"/>
</dbReference>
<dbReference type="NCBIfam" id="NF006775">
    <property type="entry name" value="PRK09290.2-5"/>
    <property type="match status" value="1"/>
</dbReference>
<feature type="binding site" evidence="8">
    <location>
        <position position="217"/>
    </location>
    <ligand>
        <name>allantoate</name>
        <dbReference type="ChEBI" id="CHEBI:17536"/>
    </ligand>
</feature>
<feature type="binding site" evidence="7">
    <location>
        <position position="382"/>
    </location>
    <ligand>
        <name>Zn(2+)</name>
        <dbReference type="ChEBI" id="CHEBI:29105"/>
        <label>2</label>
    </ligand>
</feature>
<dbReference type="SUPFAM" id="SSF55031">
    <property type="entry name" value="Bacterial exopeptidase dimerisation domain"/>
    <property type="match status" value="1"/>
</dbReference>
<organism evidence="9 10">
    <name type="scientific">Agaribacter marinus</name>
    <dbReference type="NCBI Taxonomy" id="1431249"/>
    <lineage>
        <taxon>Bacteria</taxon>
        <taxon>Pseudomonadati</taxon>
        <taxon>Pseudomonadota</taxon>
        <taxon>Gammaproteobacteria</taxon>
        <taxon>Alteromonadales</taxon>
        <taxon>Alteromonadaceae</taxon>
        <taxon>Agaribacter</taxon>
    </lineage>
</organism>